<dbReference type="Pfam" id="PF10040">
    <property type="entry name" value="CRISPR_Cas6"/>
    <property type="match status" value="1"/>
</dbReference>
<protein>
    <submittedName>
        <fullName evidence="2">Uncharacterized conserved protein</fullName>
    </submittedName>
</protein>
<dbReference type="InterPro" id="IPR019267">
    <property type="entry name" value="CRISPR-assoc_Cas6_C"/>
</dbReference>
<dbReference type="OrthoDB" id="9787241at2"/>
<sequence length="340" mass="37410">MERTAAIPPESAAPGTSVVQEAPRIPLARYRIWFEACQPVTLPERAGSTWRGILGHALRRAVCVTGQDRCRDCLLVHACAHAYIFETPPPPDTGKMRKYTAAPHPFVLNPPPGRTRLQAGEPYTLGLTLIGRGNRHLPYIIHALSRGARDGVGRGRAPMALTQVEQETAPGAGQWTRIHEAEGPLEAIPPQPPQMPPPPGHRVTLHLDTPLRIKREGRALGAADLGFGDLFSNLLRRVSLLSHFHTDTPLETDFAGLTQAARQWPGMEAKLQWQDWERYSSRQGRHVPMSGLTGEITLAPEGLAPFWPYLWLAPFLHVGAGTSMGQGACRMDRAKIHLED</sequence>
<dbReference type="Gene3D" id="3.30.70.1900">
    <property type="match status" value="1"/>
</dbReference>
<evidence type="ECO:0000313" key="2">
    <source>
        <dbReference type="EMBL" id="SFM56357.1"/>
    </source>
</evidence>
<proteinExistence type="predicted"/>
<keyword evidence="3" id="KW-1185">Reference proteome</keyword>
<name>A0A1I4RVR2_ECTMO</name>
<gene>
    <name evidence="2" type="ORF">SAMN05421721_11019</name>
</gene>
<evidence type="ECO:0000259" key="1">
    <source>
        <dbReference type="Pfam" id="PF10040"/>
    </source>
</evidence>
<feature type="domain" description="CRISPR-associated protein Cas6 C-terminal" evidence="1">
    <location>
        <begin position="205"/>
        <end position="328"/>
    </location>
</feature>
<accession>A0A1I4RVR2</accession>
<evidence type="ECO:0000313" key="3">
    <source>
        <dbReference type="Proteomes" id="UP000199556"/>
    </source>
</evidence>
<dbReference type="EMBL" id="FOUO01000010">
    <property type="protein sequence ID" value="SFM56357.1"/>
    <property type="molecule type" value="Genomic_DNA"/>
</dbReference>
<organism evidence="2 3">
    <name type="scientific">Ectothiorhodospira mobilis</name>
    <dbReference type="NCBI Taxonomy" id="195064"/>
    <lineage>
        <taxon>Bacteria</taxon>
        <taxon>Pseudomonadati</taxon>
        <taxon>Pseudomonadota</taxon>
        <taxon>Gammaproteobacteria</taxon>
        <taxon>Chromatiales</taxon>
        <taxon>Ectothiorhodospiraceae</taxon>
        <taxon>Ectothiorhodospira</taxon>
    </lineage>
</organism>
<reference evidence="2 3" key="1">
    <citation type="submission" date="2016-10" db="EMBL/GenBank/DDBJ databases">
        <authorList>
            <person name="de Groot N.N."/>
        </authorList>
    </citation>
    <scope>NUCLEOTIDE SEQUENCE [LARGE SCALE GENOMIC DNA]</scope>
    <source>
        <strain evidence="2 3">DSM 4180</strain>
    </source>
</reference>
<dbReference type="Proteomes" id="UP000199556">
    <property type="component" value="Unassembled WGS sequence"/>
</dbReference>
<dbReference type="AlphaFoldDB" id="A0A1I4RVR2"/>
<dbReference type="STRING" id="195064.SAMN05421721_11019"/>